<proteinExistence type="inferred from homology"/>
<keyword evidence="3" id="KW-0813">Transport</keyword>
<comment type="subcellular location">
    <subcellularLocation>
        <location evidence="1">Cell membrane</location>
        <topology evidence="1">Peripheral membrane protein</topology>
    </subcellularLocation>
</comment>
<comment type="caution">
    <text evidence="9">The sequence shown here is derived from an EMBL/GenBank/DDBJ whole genome shotgun (WGS) entry which is preliminary data.</text>
</comment>
<dbReference type="Gene3D" id="3.40.50.300">
    <property type="entry name" value="P-loop containing nucleotide triphosphate hydrolases"/>
    <property type="match status" value="1"/>
</dbReference>
<accession>A0A318JKF4</accession>
<dbReference type="PANTHER" id="PTHR43166:SF35">
    <property type="entry name" value="L-CYSTINE IMPORT ATP-BINDING PROTEIN TCYN"/>
    <property type="match status" value="1"/>
</dbReference>
<evidence type="ECO:0000256" key="5">
    <source>
        <dbReference type="ARBA" id="ARBA00022741"/>
    </source>
</evidence>
<dbReference type="InterPro" id="IPR050086">
    <property type="entry name" value="MetN_ABC_transporter-like"/>
</dbReference>
<name>A0A318JKF4_9NEIS</name>
<dbReference type="InterPro" id="IPR030679">
    <property type="entry name" value="ABC_ATPase_HisP-typ"/>
</dbReference>
<dbReference type="PANTHER" id="PTHR43166">
    <property type="entry name" value="AMINO ACID IMPORT ATP-BINDING PROTEIN"/>
    <property type="match status" value="1"/>
</dbReference>
<dbReference type="Pfam" id="PF00005">
    <property type="entry name" value="ABC_tran"/>
    <property type="match status" value="1"/>
</dbReference>
<dbReference type="CDD" id="cd03262">
    <property type="entry name" value="ABC_HisP_GlnQ"/>
    <property type="match status" value="1"/>
</dbReference>
<evidence type="ECO:0000256" key="6">
    <source>
        <dbReference type="ARBA" id="ARBA00022840"/>
    </source>
</evidence>
<dbReference type="AlphaFoldDB" id="A0A318JKF4"/>
<reference evidence="9 10" key="1">
    <citation type="submission" date="2018-05" db="EMBL/GenBank/DDBJ databases">
        <title>Genomic Encyclopedia of Type Strains, Phase IV (KMG-IV): sequencing the most valuable type-strain genomes for metagenomic binning, comparative biology and taxonomic classification.</title>
        <authorList>
            <person name="Goeker M."/>
        </authorList>
    </citation>
    <scope>NUCLEOTIDE SEQUENCE [LARGE SCALE GENOMIC DNA]</scope>
    <source>
        <strain evidence="9 10">DSM 25134</strain>
    </source>
</reference>
<dbReference type="GO" id="GO:0005524">
    <property type="term" value="F:ATP binding"/>
    <property type="evidence" value="ECO:0007669"/>
    <property type="project" value="UniProtKB-KW"/>
</dbReference>
<gene>
    <name evidence="9" type="ORF">DFR38_107205</name>
</gene>
<keyword evidence="4" id="KW-1003">Cell membrane</keyword>
<dbReference type="GO" id="GO:0016887">
    <property type="term" value="F:ATP hydrolysis activity"/>
    <property type="evidence" value="ECO:0007669"/>
    <property type="project" value="InterPro"/>
</dbReference>
<dbReference type="InterPro" id="IPR017871">
    <property type="entry name" value="ABC_transporter-like_CS"/>
</dbReference>
<dbReference type="GO" id="GO:0005886">
    <property type="term" value="C:plasma membrane"/>
    <property type="evidence" value="ECO:0007669"/>
    <property type="project" value="UniProtKB-SubCell"/>
</dbReference>
<dbReference type="SUPFAM" id="SSF52540">
    <property type="entry name" value="P-loop containing nucleoside triphosphate hydrolases"/>
    <property type="match status" value="1"/>
</dbReference>
<dbReference type="PIRSF" id="PIRSF039085">
    <property type="entry name" value="ABC_ATPase_HisP"/>
    <property type="match status" value="1"/>
</dbReference>
<keyword evidence="5" id="KW-0547">Nucleotide-binding</keyword>
<evidence type="ECO:0000256" key="4">
    <source>
        <dbReference type="ARBA" id="ARBA00022475"/>
    </source>
</evidence>
<evidence type="ECO:0000256" key="2">
    <source>
        <dbReference type="ARBA" id="ARBA00005417"/>
    </source>
</evidence>
<dbReference type="InterPro" id="IPR027417">
    <property type="entry name" value="P-loop_NTPase"/>
</dbReference>
<organism evidence="9 10">
    <name type="scientific">Aquitalea magnusonii</name>
    <dbReference type="NCBI Taxonomy" id="332411"/>
    <lineage>
        <taxon>Bacteria</taxon>
        <taxon>Pseudomonadati</taxon>
        <taxon>Pseudomonadota</taxon>
        <taxon>Betaproteobacteria</taxon>
        <taxon>Neisseriales</taxon>
        <taxon>Chromobacteriaceae</taxon>
        <taxon>Aquitalea</taxon>
    </lineage>
</organism>
<evidence type="ECO:0000256" key="3">
    <source>
        <dbReference type="ARBA" id="ARBA00022448"/>
    </source>
</evidence>
<sequence length="276" mass="30053">MIQLHNIDKHFGSQHVLKDVSLQVAPGQVTALIGPSGSGKSTLLRCINLLETPSAGQITLGDASLQFGHGHAQPGRQDIHRLRLQTGMVFQNFQLFPHRTALENVMEGLLVVKKWPRAQAEARARELLQQVGMAHKADAWPGTLSGGQQQRVAIARALAQSPGLLLCDEPTSALDPELASEVVAVLRQLAANKMTMLIATHDLRLAATLADTVVFLEDGRIVDQGSSRQLFLQPQNPRTASYVSTLKEGLPEDWAVSRAKCNTNQLKVKLLHAKNL</sequence>
<evidence type="ECO:0000259" key="8">
    <source>
        <dbReference type="PROSITE" id="PS50893"/>
    </source>
</evidence>
<keyword evidence="10" id="KW-1185">Reference proteome</keyword>
<dbReference type="GO" id="GO:0015424">
    <property type="term" value="F:ABC-type amino acid transporter activity"/>
    <property type="evidence" value="ECO:0007669"/>
    <property type="project" value="InterPro"/>
</dbReference>
<comment type="similarity">
    <text evidence="2">Belongs to the ABC transporter superfamily.</text>
</comment>
<dbReference type="PROSITE" id="PS50893">
    <property type="entry name" value="ABC_TRANSPORTER_2"/>
    <property type="match status" value="1"/>
</dbReference>
<evidence type="ECO:0000313" key="9">
    <source>
        <dbReference type="EMBL" id="PXX48417.1"/>
    </source>
</evidence>
<dbReference type="Proteomes" id="UP000248395">
    <property type="component" value="Unassembled WGS sequence"/>
</dbReference>
<dbReference type="SMART" id="SM00382">
    <property type="entry name" value="AAA"/>
    <property type="match status" value="1"/>
</dbReference>
<evidence type="ECO:0000313" key="10">
    <source>
        <dbReference type="Proteomes" id="UP000248395"/>
    </source>
</evidence>
<evidence type="ECO:0000256" key="7">
    <source>
        <dbReference type="ARBA" id="ARBA00023136"/>
    </source>
</evidence>
<dbReference type="InterPro" id="IPR003439">
    <property type="entry name" value="ABC_transporter-like_ATP-bd"/>
</dbReference>
<dbReference type="InterPro" id="IPR003593">
    <property type="entry name" value="AAA+_ATPase"/>
</dbReference>
<protein>
    <submittedName>
        <fullName evidence="9">Amino acid ABC transporter ATP-binding protein (PAAT family)</fullName>
    </submittedName>
</protein>
<evidence type="ECO:0000256" key="1">
    <source>
        <dbReference type="ARBA" id="ARBA00004202"/>
    </source>
</evidence>
<keyword evidence="6 9" id="KW-0067">ATP-binding</keyword>
<keyword evidence="7" id="KW-0472">Membrane</keyword>
<feature type="domain" description="ABC transporter" evidence="8">
    <location>
        <begin position="2"/>
        <end position="243"/>
    </location>
</feature>
<dbReference type="PROSITE" id="PS00211">
    <property type="entry name" value="ABC_TRANSPORTER_1"/>
    <property type="match status" value="1"/>
</dbReference>
<dbReference type="RefSeq" id="WP_082694040.1">
    <property type="nucleotide sequence ID" value="NZ_LNQU01000338.1"/>
</dbReference>
<dbReference type="OrthoDB" id="9802264at2"/>
<dbReference type="EMBL" id="QJKC01000007">
    <property type="protein sequence ID" value="PXX48417.1"/>
    <property type="molecule type" value="Genomic_DNA"/>
</dbReference>